<accession>A0A2Z4FQ28</accession>
<evidence type="ECO:0000313" key="1">
    <source>
        <dbReference type="EMBL" id="AWV91002.1"/>
    </source>
</evidence>
<reference evidence="1 2" key="1">
    <citation type="submission" date="2018-06" db="EMBL/GenBank/DDBJ databases">
        <title>Lujinxingia sediminis gen. nov. sp. nov., a new facultative anaerobic member of the class Deltaproteobacteria, and proposal of Lujinxingaceae fam. nov.</title>
        <authorList>
            <person name="Guo L.-Y."/>
            <person name="Li C.-M."/>
            <person name="Wang S."/>
            <person name="Du Z.-J."/>
        </authorList>
    </citation>
    <scope>NUCLEOTIDE SEQUENCE [LARGE SCALE GENOMIC DNA]</scope>
    <source>
        <strain evidence="1 2">FA350</strain>
    </source>
</reference>
<protein>
    <submittedName>
        <fullName evidence="1">Uncharacterized protein</fullName>
    </submittedName>
</protein>
<proteinExistence type="predicted"/>
<dbReference type="Proteomes" id="UP000249799">
    <property type="component" value="Chromosome"/>
</dbReference>
<name>A0A2Z4FQ28_9DELT</name>
<dbReference type="KEGG" id="bsed:DN745_17380"/>
<sequence length="285" mass="31298">MSIHHDPIPSPAGEFDGSPLPTNIAPSTRPPGFISALRNLVAVLKTSLESGVLVIFVLLALVQFVLVVAFEVVMSEYTGVFILMMLQGVDLARDWIPITLLVVIALGWIVTINTQISLLGPMRKALLEPPDSPRGVLWAAKETLRSSVWVWIFGAFFGLIFYLPSAMAIYRRPDAIPGIVIIGLFAAAPLVTLPWFIAARVGPLTALKRAFKILFKYWLPFLGYLLTFALLLFSISCVASIFEMLPVIGDTIATSIYLIFGLNTWWVYASLMSTLEADLISSGRL</sequence>
<organism evidence="1 2">
    <name type="scientific">Bradymonas sediminis</name>
    <dbReference type="NCBI Taxonomy" id="1548548"/>
    <lineage>
        <taxon>Bacteria</taxon>
        <taxon>Deltaproteobacteria</taxon>
        <taxon>Bradymonadales</taxon>
        <taxon>Bradymonadaceae</taxon>
        <taxon>Bradymonas</taxon>
    </lineage>
</organism>
<dbReference type="AlphaFoldDB" id="A0A2Z4FQ28"/>
<evidence type="ECO:0000313" key="2">
    <source>
        <dbReference type="Proteomes" id="UP000249799"/>
    </source>
</evidence>
<keyword evidence="2" id="KW-1185">Reference proteome</keyword>
<dbReference type="RefSeq" id="WP_111336859.1">
    <property type="nucleotide sequence ID" value="NZ_CP030032.1"/>
</dbReference>
<gene>
    <name evidence="1" type="ORF">DN745_17380</name>
</gene>
<dbReference type="EMBL" id="CP030032">
    <property type="protein sequence ID" value="AWV91002.1"/>
    <property type="molecule type" value="Genomic_DNA"/>
</dbReference>